<feature type="chain" id="PRO_5031079414" evidence="1">
    <location>
        <begin position="22"/>
        <end position="258"/>
    </location>
</feature>
<keyword evidence="3" id="KW-1185">Reference proteome</keyword>
<dbReference type="Pfam" id="PF13557">
    <property type="entry name" value="Phenol_MetA_deg"/>
    <property type="match status" value="1"/>
</dbReference>
<evidence type="ECO:0000313" key="3">
    <source>
        <dbReference type="Proteomes" id="UP000443353"/>
    </source>
</evidence>
<name>A0A7X3K7J7_9BURK</name>
<dbReference type="Proteomes" id="UP000443353">
    <property type="component" value="Unassembled WGS sequence"/>
</dbReference>
<evidence type="ECO:0000313" key="2">
    <source>
        <dbReference type="EMBL" id="MVW60395.1"/>
    </source>
</evidence>
<accession>A0A7X3K7J7</accession>
<dbReference type="AlphaFoldDB" id="A0A7X3K7J7"/>
<comment type="caution">
    <text evidence="2">The sequence shown here is derived from an EMBL/GenBank/DDBJ whole genome shotgun (WGS) entry which is preliminary data.</text>
</comment>
<dbReference type="RefSeq" id="WP_160408534.1">
    <property type="nucleotide sequence ID" value="NZ_WSES01000003.1"/>
</dbReference>
<gene>
    <name evidence="2" type="ORF">GPY61_10670</name>
</gene>
<dbReference type="InterPro" id="IPR025737">
    <property type="entry name" value="FApF"/>
</dbReference>
<reference evidence="2 3" key="1">
    <citation type="submission" date="2019-12" db="EMBL/GenBank/DDBJ databases">
        <authorList>
            <person name="Li C."/>
            <person name="Zhao J."/>
        </authorList>
    </citation>
    <scope>NUCLEOTIDE SEQUENCE [LARGE SCALE GENOMIC DNA]</scope>
    <source>
        <strain evidence="2 3">NEAU-DD11</strain>
    </source>
</reference>
<feature type="signal peptide" evidence="1">
    <location>
        <begin position="1"/>
        <end position="21"/>
    </location>
</feature>
<evidence type="ECO:0000256" key="1">
    <source>
        <dbReference type="SAM" id="SignalP"/>
    </source>
</evidence>
<protein>
    <submittedName>
        <fullName evidence="2">Transporter</fullName>
    </submittedName>
</protein>
<keyword evidence="1" id="KW-0732">Signal</keyword>
<dbReference type="EMBL" id="WSES01000003">
    <property type="protein sequence ID" value="MVW60395.1"/>
    <property type="molecule type" value="Genomic_DNA"/>
</dbReference>
<organism evidence="2 3">
    <name type="scientific">Massilia cellulosiltytica</name>
    <dbReference type="NCBI Taxonomy" id="2683234"/>
    <lineage>
        <taxon>Bacteria</taxon>
        <taxon>Pseudomonadati</taxon>
        <taxon>Pseudomonadota</taxon>
        <taxon>Betaproteobacteria</taxon>
        <taxon>Burkholderiales</taxon>
        <taxon>Oxalobacteraceae</taxon>
        <taxon>Telluria group</taxon>
        <taxon>Massilia</taxon>
    </lineage>
</organism>
<proteinExistence type="predicted"/>
<sequence>MARFSFLLLAAACGLPLAASAGDDDTISTDRPDFVESSQVVGKGRLQLETSLQWERDRAGGVTARTLTTPTLLRIGLGETTELRFETDGRTVAHAGGATMAGYADTSVGIKWHTADQDGAAPSLGWLLHADLPDGSKALRGSGVRPSLRVAAEWELANGVGIGIMPGVGTDNDERGARRGYGILAATVGRDITERVHGFVELAAPRIARANRGGTQAVFDAGVTWLLTNDIQLDAALSRGLNRRTADLGIGLGLSVRR</sequence>